<dbReference type="Proteomes" id="UP001162164">
    <property type="component" value="Unassembled WGS sequence"/>
</dbReference>
<comment type="caution">
    <text evidence="1">The sequence shown here is derived from an EMBL/GenBank/DDBJ whole genome shotgun (WGS) entry which is preliminary data.</text>
</comment>
<organism evidence="1 2">
    <name type="scientific">Molorchus minor</name>
    <dbReference type="NCBI Taxonomy" id="1323400"/>
    <lineage>
        <taxon>Eukaryota</taxon>
        <taxon>Metazoa</taxon>
        <taxon>Ecdysozoa</taxon>
        <taxon>Arthropoda</taxon>
        <taxon>Hexapoda</taxon>
        <taxon>Insecta</taxon>
        <taxon>Pterygota</taxon>
        <taxon>Neoptera</taxon>
        <taxon>Endopterygota</taxon>
        <taxon>Coleoptera</taxon>
        <taxon>Polyphaga</taxon>
        <taxon>Cucujiformia</taxon>
        <taxon>Chrysomeloidea</taxon>
        <taxon>Cerambycidae</taxon>
        <taxon>Lamiinae</taxon>
        <taxon>Monochamini</taxon>
        <taxon>Molorchus</taxon>
    </lineage>
</organism>
<name>A0ABQ9K4F8_9CUCU</name>
<evidence type="ECO:0008006" key="3">
    <source>
        <dbReference type="Google" id="ProtNLM"/>
    </source>
</evidence>
<proteinExistence type="predicted"/>
<evidence type="ECO:0000313" key="2">
    <source>
        <dbReference type="Proteomes" id="UP001162164"/>
    </source>
</evidence>
<sequence length="120" mass="13745">MNSSYYKYCIVPQCKSTTIKTPNKLFIYVSNNDQIRKKWLKLATRDDVHSLSTNSKMQIILITYNFVNLTSKATHLLCLSLYPIQGVSNSTITISISKTIRHYISKAVANLKLILNPLKY</sequence>
<protein>
    <recommendedName>
        <fullName evidence="3">THAP-type domain-containing protein</fullName>
    </recommendedName>
</protein>
<gene>
    <name evidence="1" type="ORF">NQ317_014593</name>
</gene>
<dbReference type="EMBL" id="JAPWTJ010000034">
    <property type="protein sequence ID" value="KAJ8984503.1"/>
    <property type="molecule type" value="Genomic_DNA"/>
</dbReference>
<evidence type="ECO:0000313" key="1">
    <source>
        <dbReference type="EMBL" id="KAJ8984503.1"/>
    </source>
</evidence>
<keyword evidence="2" id="KW-1185">Reference proteome</keyword>
<reference evidence="1" key="1">
    <citation type="journal article" date="2023" name="Insect Mol. Biol.">
        <title>Genome sequencing provides insights into the evolution of gene families encoding plant cell wall-degrading enzymes in longhorned beetles.</title>
        <authorList>
            <person name="Shin N.R."/>
            <person name="Okamura Y."/>
            <person name="Kirsch R."/>
            <person name="Pauchet Y."/>
        </authorList>
    </citation>
    <scope>NUCLEOTIDE SEQUENCE</scope>
    <source>
        <strain evidence="1">MMC_N1</strain>
    </source>
</reference>
<accession>A0ABQ9K4F8</accession>